<dbReference type="Proteomes" id="UP000318126">
    <property type="component" value="Unassembled WGS sequence"/>
</dbReference>
<dbReference type="InterPro" id="IPR036188">
    <property type="entry name" value="FAD/NAD-bd_sf"/>
</dbReference>
<gene>
    <name evidence="2" type="ORF">FN961_03715</name>
</gene>
<accession>A0A553JT04</accession>
<dbReference type="SUPFAM" id="SSF51905">
    <property type="entry name" value="FAD/NAD(P)-binding domain"/>
    <property type="match status" value="1"/>
</dbReference>
<comment type="similarity">
    <text evidence="1">Belongs to the carotenoid/retinoid oxidoreductase family.</text>
</comment>
<proteinExistence type="inferred from homology"/>
<dbReference type="PANTHER" id="PTHR43734:SF1">
    <property type="entry name" value="PHYTOENE DESATURASE"/>
    <property type="match status" value="1"/>
</dbReference>
<dbReference type="RefSeq" id="WP_143563205.1">
    <property type="nucleotide sequence ID" value="NZ_BMPL01000003.1"/>
</dbReference>
<protein>
    <submittedName>
        <fullName evidence="2">FAD-dependent oxidoreductase</fullName>
    </submittedName>
</protein>
<comment type="caution">
    <text evidence="2">The sequence shown here is derived from an EMBL/GenBank/DDBJ whole genome shotgun (WGS) entry which is preliminary data.</text>
</comment>
<evidence type="ECO:0000313" key="2">
    <source>
        <dbReference type="EMBL" id="TRY15593.1"/>
    </source>
</evidence>
<dbReference type="PANTHER" id="PTHR43734">
    <property type="entry name" value="PHYTOENE DESATURASE"/>
    <property type="match status" value="1"/>
</dbReference>
<sequence length="457" mass="51416">MSSSCVVVGAGICGLTAAILLSRKYDRVTLIEQSDHCGGLLQSVRDEQGNEYDQGTHIPEKTGVKVIDDILFGDQEYIDSHWQKISALRTGNYFNGQWDFNTQTIDARKLPLNLYHQGIGELMTCDSDSTSDNIKEYLEQTLGPVFFNQLALPVIKKLYGNDVEPINLTRQTGVNYFGAGRIIAFSSELTHVLKKHPSFDAKLGFHQQAEYEDQLLKMGVEPTEYLYPSEGRSVQSWVDDLLQRAIKAGVRIITSENINSIKHSNGKIASVNLSASGEELPCDLLFWSAPPVFALKAAGLEVQSDNVEFRTANILHFNLDKAALNTTCQYLWNWDEVSPIFRITLYQNLRTNGAYQVTAEYLSNRENAACYTLEQGLADLKKMNLLSSDTQMLSGFQQVIHNTFPVPTFDFKRSTERNFNTLNNAFHNIIISGRFSGSCWLQSDVLKKMYRDIEAID</sequence>
<dbReference type="EMBL" id="VKGK01000003">
    <property type="protein sequence ID" value="TRY15593.1"/>
    <property type="molecule type" value="Genomic_DNA"/>
</dbReference>
<dbReference type="Gene3D" id="3.50.50.60">
    <property type="entry name" value="FAD/NAD(P)-binding domain"/>
    <property type="match status" value="1"/>
</dbReference>
<dbReference type="Pfam" id="PF13450">
    <property type="entry name" value="NAD_binding_8"/>
    <property type="match status" value="1"/>
</dbReference>
<evidence type="ECO:0000256" key="1">
    <source>
        <dbReference type="ARBA" id="ARBA00006046"/>
    </source>
</evidence>
<evidence type="ECO:0000313" key="3">
    <source>
        <dbReference type="Proteomes" id="UP000318126"/>
    </source>
</evidence>
<name>A0A553JT04_SHEHA</name>
<dbReference type="AlphaFoldDB" id="A0A553JT04"/>
<organism evidence="2 3">
    <name type="scientific">Shewanella hanedai</name>
    <name type="common">Alteromonas hanedai</name>
    <dbReference type="NCBI Taxonomy" id="25"/>
    <lineage>
        <taxon>Bacteria</taxon>
        <taxon>Pseudomonadati</taxon>
        <taxon>Pseudomonadota</taxon>
        <taxon>Gammaproteobacteria</taxon>
        <taxon>Alteromonadales</taxon>
        <taxon>Shewanellaceae</taxon>
        <taxon>Shewanella</taxon>
    </lineage>
</organism>
<keyword evidence="3" id="KW-1185">Reference proteome</keyword>
<dbReference type="OrthoDB" id="7022129at2"/>
<reference evidence="3" key="1">
    <citation type="submission" date="2019-07" db="EMBL/GenBank/DDBJ databases">
        <title>Shewanella sp. YLB-08 draft genomic sequence.</title>
        <authorList>
            <person name="Yu L."/>
        </authorList>
    </citation>
    <scope>NUCLEOTIDE SEQUENCE [LARGE SCALE GENOMIC DNA]</scope>
    <source>
        <strain evidence="3">JCM 20706</strain>
    </source>
</reference>